<dbReference type="OrthoDB" id="10264038at2759"/>
<dbReference type="GO" id="GO:0000177">
    <property type="term" value="C:cytoplasmic exosome (RNase complex)"/>
    <property type="evidence" value="ECO:0007669"/>
    <property type="project" value="TreeGrafter"/>
</dbReference>
<comment type="similarity">
    <text evidence="3">Belongs to the RNase PH family.</text>
</comment>
<dbReference type="CDD" id="cd11368">
    <property type="entry name" value="RNase_PH_RRP45"/>
    <property type="match status" value="1"/>
</dbReference>
<dbReference type="Pfam" id="PF01138">
    <property type="entry name" value="RNase_PH"/>
    <property type="match status" value="1"/>
</dbReference>
<protein>
    <submittedName>
        <fullName evidence="7">Ribosomal protein S5 domain 2-type protein</fullName>
    </submittedName>
</protein>
<keyword evidence="8" id="KW-1185">Reference proteome</keyword>
<dbReference type="InterPro" id="IPR033100">
    <property type="entry name" value="Rrp45"/>
</dbReference>
<dbReference type="SUPFAM" id="SSF54211">
    <property type="entry name" value="Ribosomal protein S5 domain 2-like"/>
    <property type="match status" value="1"/>
</dbReference>
<keyword evidence="7" id="KW-0689">Ribosomal protein</keyword>
<dbReference type="PANTHER" id="PTHR11097:SF14">
    <property type="entry name" value="EXOSOME COMPLEX COMPONENT RRP45"/>
    <property type="match status" value="1"/>
</dbReference>
<dbReference type="GO" id="GO:0071028">
    <property type="term" value="P:nuclear mRNA surveillance"/>
    <property type="evidence" value="ECO:0007669"/>
    <property type="project" value="TreeGrafter"/>
</dbReference>
<proteinExistence type="inferred from homology"/>
<dbReference type="GO" id="GO:0034476">
    <property type="term" value="P:U5 snRNA 3'-end processing"/>
    <property type="evidence" value="ECO:0007669"/>
    <property type="project" value="TreeGrafter"/>
</dbReference>
<dbReference type="InterPro" id="IPR020568">
    <property type="entry name" value="Ribosomal_Su5_D2-typ_SF"/>
</dbReference>
<dbReference type="AlphaFoldDB" id="A0A4P9WMU9"/>
<evidence type="ECO:0000256" key="1">
    <source>
        <dbReference type="ARBA" id="ARBA00004123"/>
    </source>
</evidence>
<dbReference type="GO" id="GO:0000467">
    <property type="term" value="P:exonucleolytic trimming to generate mature 3'-end of 5.8S rRNA from tricistronic rRNA transcript (SSU-rRNA, 5.8S rRNA, LSU-rRNA)"/>
    <property type="evidence" value="ECO:0007669"/>
    <property type="project" value="TreeGrafter"/>
</dbReference>
<dbReference type="GO" id="GO:0005840">
    <property type="term" value="C:ribosome"/>
    <property type="evidence" value="ECO:0007669"/>
    <property type="project" value="UniProtKB-KW"/>
</dbReference>
<dbReference type="GO" id="GO:0016075">
    <property type="term" value="P:rRNA catabolic process"/>
    <property type="evidence" value="ECO:0007669"/>
    <property type="project" value="TreeGrafter"/>
</dbReference>
<dbReference type="InterPro" id="IPR001247">
    <property type="entry name" value="ExoRNase_PH_dom1"/>
</dbReference>
<dbReference type="GO" id="GO:0071038">
    <property type="term" value="P:TRAMP-dependent tRNA surveillance pathway"/>
    <property type="evidence" value="ECO:0007669"/>
    <property type="project" value="TreeGrafter"/>
</dbReference>
<keyword evidence="5" id="KW-0694">RNA-binding</keyword>
<dbReference type="GO" id="GO:0000176">
    <property type="term" value="C:nuclear exosome (RNase complex)"/>
    <property type="evidence" value="ECO:0007669"/>
    <property type="project" value="TreeGrafter"/>
</dbReference>
<evidence type="ECO:0000313" key="8">
    <source>
        <dbReference type="Proteomes" id="UP000269721"/>
    </source>
</evidence>
<dbReference type="GO" id="GO:0035925">
    <property type="term" value="F:mRNA 3'-UTR AU-rich region binding"/>
    <property type="evidence" value="ECO:0007669"/>
    <property type="project" value="TreeGrafter"/>
</dbReference>
<dbReference type="InterPro" id="IPR027408">
    <property type="entry name" value="PNPase/RNase_PH_dom_sf"/>
</dbReference>
<evidence type="ECO:0000259" key="6">
    <source>
        <dbReference type="Pfam" id="PF01138"/>
    </source>
</evidence>
<dbReference type="GO" id="GO:0071035">
    <property type="term" value="P:nuclear polyadenylation-dependent rRNA catabolic process"/>
    <property type="evidence" value="ECO:0007669"/>
    <property type="project" value="TreeGrafter"/>
</dbReference>
<keyword evidence="7" id="KW-0687">Ribonucleoprotein</keyword>
<sequence>MVKETDPSINERNFVLRSLREGCRTDGRGPHDMRDFKISLGPHYGHSEVLLGKTRVTANVSCEMVRPLPTNPTEGFIQFNTDFSPMASPAFEAGRISDEEVLVSRLLEKALRRSRAVDTEGLCIVAGEKVWAVRVDIRVLDHEGNIVDCACVAAVAALLYFRRPDVTVIGEDVTIVRLNFLSS</sequence>
<evidence type="ECO:0000256" key="2">
    <source>
        <dbReference type="ARBA" id="ARBA00004496"/>
    </source>
</evidence>
<evidence type="ECO:0000256" key="4">
    <source>
        <dbReference type="ARBA" id="ARBA00022490"/>
    </source>
</evidence>
<organism evidence="7 8">
    <name type="scientific">Blyttiomyces helicus</name>
    <dbReference type="NCBI Taxonomy" id="388810"/>
    <lineage>
        <taxon>Eukaryota</taxon>
        <taxon>Fungi</taxon>
        <taxon>Fungi incertae sedis</taxon>
        <taxon>Chytridiomycota</taxon>
        <taxon>Chytridiomycota incertae sedis</taxon>
        <taxon>Chytridiomycetes</taxon>
        <taxon>Chytridiomycetes incertae sedis</taxon>
        <taxon>Blyttiomyces</taxon>
    </lineage>
</organism>
<feature type="domain" description="Exoribonuclease phosphorolytic" evidence="6">
    <location>
        <begin position="33"/>
        <end position="164"/>
    </location>
</feature>
<accession>A0A4P9WMU9</accession>
<evidence type="ECO:0000313" key="7">
    <source>
        <dbReference type="EMBL" id="RKO93565.1"/>
    </source>
</evidence>
<dbReference type="Proteomes" id="UP000269721">
    <property type="component" value="Unassembled WGS sequence"/>
</dbReference>
<keyword evidence="4" id="KW-0963">Cytoplasm</keyword>
<reference evidence="8" key="1">
    <citation type="journal article" date="2018" name="Nat. Microbiol.">
        <title>Leveraging single-cell genomics to expand the fungal tree of life.</title>
        <authorList>
            <person name="Ahrendt S.R."/>
            <person name="Quandt C.A."/>
            <person name="Ciobanu D."/>
            <person name="Clum A."/>
            <person name="Salamov A."/>
            <person name="Andreopoulos B."/>
            <person name="Cheng J.F."/>
            <person name="Woyke T."/>
            <person name="Pelin A."/>
            <person name="Henrissat B."/>
            <person name="Reynolds N.K."/>
            <person name="Benny G.L."/>
            <person name="Smith M.E."/>
            <person name="James T.Y."/>
            <person name="Grigoriev I.V."/>
        </authorList>
    </citation>
    <scope>NUCLEOTIDE SEQUENCE [LARGE SCALE GENOMIC DNA]</scope>
</reference>
<gene>
    <name evidence="7" type="ORF">BDK51DRAFT_20100</name>
</gene>
<dbReference type="GO" id="GO:0034473">
    <property type="term" value="P:U1 snRNA 3'-end processing"/>
    <property type="evidence" value="ECO:0007669"/>
    <property type="project" value="TreeGrafter"/>
</dbReference>
<dbReference type="GO" id="GO:0034475">
    <property type="term" value="P:U4 snRNA 3'-end processing"/>
    <property type="evidence" value="ECO:0007669"/>
    <property type="project" value="TreeGrafter"/>
</dbReference>
<dbReference type="PANTHER" id="PTHR11097">
    <property type="entry name" value="EXOSOME COMPLEX EXONUCLEASE RIBOSOMAL RNA PROCESSING PROTEIN"/>
    <property type="match status" value="1"/>
</dbReference>
<evidence type="ECO:0000256" key="5">
    <source>
        <dbReference type="ARBA" id="ARBA00022884"/>
    </source>
</evidence>
<comment type="subcellular location">
    <subcellularLocation>
        <location evidence="2">Cytoplasm</location>
    </subcellularLocation>
    <subcellularLocation>
        <location evidence="1">Nucleus</location>
    </subcellularLocation>
</comment>
<dbReference type="InterPro" id="IPR050590">
    <property type="entry name" value="Exosome_comp_Rrp42_subfam"/>
</dbReference>
<evidence type="ECO:0000256" key="3">
    <source>
        <dbReference type="ARBA" id="ARBA00006678"/>
    </source>
</evidence>
<name>A0A4P9WMU9_9FUNG</name>
<dbReference type="EMBL" id="KZ994187">
    <property type="protein sequence ID" value="RKO93565.1"/>
    <property type="molecule type" value="Genomic_DNA"/>
</dbReference>
<dbReference type="Gene3D" id="3.30.230.70">
    <property type="entry name" value="GHMP Kinase, N-terminal domain"/>
    <property type="match status" value="1"/>
</dbReference>